<dbReference type="PANTHER" id="PTHR30046:SF0">
    <property type="entry name" value="FLAGELLAR M-RING PROTEIN"/>
    <property type="match status" value="1"/>
</dbReference>
<evidence type="ECO:0000256" key="10">
    <source>
        <dbReference type="SAM" id="MobiDB-lite"/>
    </source>
</evidence>
<evidence type="ECO:0000256" key="9">
    <source>
        <dbReference type="PIRNR" id="PIRNR004862"/>
    </source>
</evidence>
<proteinExistence type="inferred from homology"/>
<dbReference type="Pfam" id="PF08345">
    <property type="entry name" value="YscJ_FliF_C"/>
    <property type="match status" value="1"/>
</dbReference>
<dbReference type="InterPro" id="IPR043427">
    <property type="entry name" value="YscJ/FliF"/>
</dbReference>
<feature type="transmembrane region" description="Helical" evidence="11">
    <location>
        <begin position="21"/>
        <end position="42"/>
    </location>
</feature>
<evidence type="ECO:0000256" key="4">
    <source>
        <dbReference type="ARBA" id="ARBA00022475"/>
    </source>
</evidence>
<evidence type="ECO:0000256" key="1">
    <source>
        <dbReference type="ARBA" id="ARBA00004117"/>
    </source>
</evidence>
<keyword evidence="5 11" id="KW-0812">Transmembrane</keyword>
<keyword evidence="6 11" id="KW-1133">Transmembrane helix</keyword>
<evidence type="ECO:0000256" key="6">
    <source>
        <dbReference type="ARBA" id="ARBA00022989"/>
    </source>
</evidence>
<dbReference type="PIRSF" id="PIRSF004862">
    <property type="entry name" value="FliF"/>
    <property type="match status" value="1"/>
</dbReference>
<dbReference type="InterPro" id="IPR045851">
    <property type="entry name" value="AMP-bd_C_sf"/>
</dbReference>
<evidence type="ECO:0000256" key="7">
    <source>
        <dbReference type="ARBA" id="ARBA00023136"/>
    </source>
</evidence>
<dbReference type="KEGG" id="cmic:caldi_04390"/>
<accession>A0AA35CJ01</accession>
<dbReference type="RefSeq" id="WP_264843483.1">
    <property type="nucleotide sequence ID" value="NZ_AP025628.1"/>
</dbReference>
<dbReference type="InterPro" id="IPR013556">
    <property type="entry name" value="Flag_M-ring_C"/>
</dbReference>
<reference evidence="14" key="1">
    <citation type="submission" date="2022-03" db="EMBL/GenBank/DDBJ databases">
        <title>Complete genome sequence of Caldinitratiruptor microaerophilus.</title>
        <authorList>
            <person name="Mukaiyama R."/>
            <person name="Nishiyama T."/>
            <person name="Ueda K."/>
        </authorList>
    </citation>
    <scope>NUCLEOTIDE SEQUENCE</scope>
    <source>
        <strain evidence="14">JCM 16183</strain>
    </source>
</reference>
<organism evidence="14 15">
    <name type="scientific">Caldinitratiruptor microaerophilus</name>
    <dbReference type="NCBI Taxonomy" id="671077"/>
    <lineage>
        <taxon>Bacteria</taxon>
        <taxon>Bacillati</taxon>
        <taxon>Bacillota</taxon>
        <taxon>Clostridia</taxon>
        <taxon>Eubacteriales</taxon>
        <taxon>Symbiobacteriaceae</taxon>
        <taxon>Caldinitratiruptor</taxon>
    </lineage>
</organism>
<dbReference type="EMBL" id="AP025628">
    <property type="protein sequence ID" value="BDG59349.1"/>
    <property type="molecule type" value="Genomic_DNA"/>
</dbReference>
<keyword evidence="8 9" id="KW-0975">Bacterial flagellum</keyword>
<sequence>MAGWLQRAWSQARELWSRWPGWVKGLVLGLVAALVIAAVVAVPGRGPRLVPLPGQPYGGSDTALVVQKLKEAKIPYRTAPDGATLLVPEDQVLDAQLALAQAGLPRQPVGWELFDRTNLAATEFDRKVALLRAMQGELSRTIARLAPLEAAVVHLSIPEQSVFVREKKPVKAAVMVQPKPGAELSPREVDGIVRFLAASVPDLDPQNVIVIDNGGRTLAVGLRGETSPEGVPQTGDQLQAQLAFQRALEDNLQRRVLDPVFGPGNSSVMVSVRLNFQRSQTESTRFEQPQIRSRQVSEQTFSGTGTVPGLPPAGVDANAANPPTVQTPAGGTGESNFERRDETANYELNKTTTVEVVPPGRIESISVGVFVNQEVLGGATPQQLASIRDAVARASGAPVENVTIAPLPFRNPVAELFREKPAPAPERRPSPGVVVAAIAAALVLGLLLLAWMRRRRAEAVPAPAEVPAVGMGAPGPTTPVVLPEAAAAMQAAAAEEEAERILLGAEFLAQLGGDPARKRLREEVEKLVQARPEMVAQLIRAWLSEN</sequence>
<feature type="compositionally biased region" description="Polar residues" evidence="10">
    <location>
        <begin position="281"/>
        <end position="305"/>
    </location>
</feature>
<dbReference type="Proteomes" id="UP001163687">
    <property type="component" value="Chromosome"/>
</dbReference>
<keyword evidence="7 11" id="KW-0472">Membrane</keyword>
<dbReference type="InterPro" id="IPR000067">
    <property type="entry name" value="FlgMring_FliF"/>
</dbReference>
<evidence type="ECO:0000259" key="13">
    <source>
        <dbReference type="Pfam" id="PF08345"/>
    </source>
</evidence>
<dbReference type="GO" id="GO:0005886">
    <property type="term" value="C:plasma membrane"/>
    <property type="evidence" value="ECO:0007669"/>
    <property type="project" value="UniProtKB-SubCell"/>
</dbReference>
<keyword evidence="4" id="KW-1003">Cell membrane</keyword>
<gene>
    <name evidence="14" type="ORF">caldi_04390</name>
</gene>
<feature type="transmembrane region" description="Helical" evidence="11">
    <location>
        <begin position="432"/>
        <end position="451"/>
    </location>
</feature>
<feature type="domain" description="Flagellar M-ring N-terminal" evidence="12">
    <location>
        <begin position="60"/>
        <end position="219"/>
    </location>
</feature>
<evidence type="ECO:0000256" key="11">
    <source>
        <dbReference type="SAM" id="Phobius"/>
    </source>
</evidence>
<feature type="region of interest" description="Disordered" evidence="10">
    <location>
        <begin position="281"/>
        <end position="346"/>
    </location>
</feature>
<evidence type="ECO:0000313" key="14">
    <source>
        <dbReference type="EMBL" id="BDG59349.1"/>
    </source>
</evidence>
<dbReference type="InterPro" id="IPR006182">
    <property type="entry name" value="FliF_N_dom"/>
</dbReference>
<dbReference type="GO" id="GO:0003774">
    <property type="term" value="F:cytoskeletal motor activity"/>
    <property type="evidence" value="ECO:0007669"/>
    <property type="project" value="InterPro"/>
</dbReference>
<dbReference type="NCBIfam" id="TIGR00206">
    <property type="entry name" value="fliF"/>
    <property type="match status" value="1"/>
</dbReference>
<dbReference type="Pfam" id="PF01514">
    <property type="entry name" value="YscJ_FliF"/>
    <property type="match status" value="1"/>
</dbReference>
<protein>
    <recommendedName>
        <fullName evidence="9">Flagellar M-ring protein</fullName>
    </recommendedName>
</protein>
<dbReference type="AlphaFoldDB" id="A0AA35CJ01"/>
<evidence type="ECO:0000256" key="2">
    <source>
        <dbReference type="ARBA" id="ARBA00004651"/>
    </source>
</evidence>
<evidence type="ECO:0000313" key="15">
    <source>
        <dbReference type="Proteomes" id="UP001163687"/>
    </source>
</evidence>
<dbReference type="GO" id="GO:0071973">
    <property type="term" value="P:bacterial-type flagellum-dependent cell motility"/>
    <property type="evidence" value="ECO:0007669"/>
    <property type="project" value="InterPro"/>
</dbReference>
<evidence type="ECO:0000256" key="3">
    <source>
        <dbReference type="ARBA" id="ARBA00007971"/>
    </source>
</evidence>
<evidence type="ECO:0000256" key="5">
    <source>
        <dbReference type="ARBA" id="ARBA00022692"/>
    </source>
</evidence>
<keyword evidence="15" id="KW-1185">Reference proteome</keyword>
<dbReference type="PANTHER" id="PTHR30046">
    <property type="entry name" value="FLAGELLAR M-RING PROTEIN"/>
    <property type="match status" value="1"/>
</dbReference>
<dbReference type="Gene3D" id="3.30.300.30">
    <property type="match status" value="1"/>
</dbReference>
<name>A0AA35CJ01_9FIRM</name>
<dbReference type="PRINTS" id="PR01009">
    <property type="entry name" value="FLGMRINGFLIF"/>
</dbReference>
<comment type="function">
    <text evidence="9">The M ring may be actively involved in energy transduction.</text>
</comment>
<comment type="similarity">
    <text evidence="3 9">Belongs to the FliF family.</text>
</comment>
<evidence type="ECO:0000256" key="8">
    <source>
        <dbReference type="ARBA" id="ARBA00023143"/>
    </source>
</evidence>
<comment type="subcellular location">
    <subcellularLocation>
        <location evidence="1 9">Bacterial flagellum basal body</location>
    </subcellularLocation>
    <subcellularLocation>
        <location evidence="2">Cell membrane</location>
        <topology evidence="2">Multi-pass membrane protein</topology>
    </subcellularLocation>
</comment>
<evidence type="ECO:0000259" key="12">
    <source>
        <dbReference type="Pfam" id="PF01514"/>
    </source>
</evidence>
<dbReference type="GO" id="GO:0009431">
    <property type="term" value="C:bacterial-type flagellum basal body, MS ring"/>
    <property type="evidence" value="ECO:0007669"/>
    <property type="project" value="InterPro"/>
</dbReference>
<feature type="domain" description="Flagellar M-ring C-terminal" evidence="13">
    <location>
        <begin position="257"/>
        <end position="398"/>
    </location>
</feature>